<dbReference type="Pfam" id="PF01047">
    <property type="entry name" value="MarR"/>
    <property type="match status" value="1"/>
</dbReference>
<dbReference type="PANTHER" id="PTHR33164:SF89">
    <property type="entry name" value="MARR FAMILY REGULATORY PROTEIN"/>
    <property type="match status" value="1"/>
</dbReference>
<evidence type="ECO:0000256" key="1">
    <source>
        <dbReference type="SAM" id="MobiDB-lite"/>
    </source>
</evidence>
<protein>
    <submittedName>
        <fullName evidence="3">MarR family winged helix-turn-helix transcriptional regulator</fullName>
    </submittedName>
</protein>
<dbReference type="SMART" id="SM00347">
    <property type="entry name" value="HTH_MARR"/>
    <property type="match status" value="1"/>
</dbReference>
<evidence type="ECO:0000259" key="2">
    <source>
        <dbReference type="PROSITE" id="PS50995"/>
    </source>
</evidence>
<accession>A0ABW2Y4M8</accession>
<evidence type="ECO:0000313" key="3">
    <source>
        <dbReference type="EMBL" id="MFD0705020.1"/>
    </source>
</evidence>
<name>A0ABW2Y4M8_9BIFI</name>
<dbReference type="InterPro" id="IPR000835">
    <property type="entry name" value="HTH_MarR-typ"/>
</dbReference>
<dbReference type="PRINTS" id="PR00598">
    <property type="entry name" value="HTHMARR"/>
</dbReference>
<feature type="domain" description="HTH marR-type" evidence="2">
    <location>
        <begin position="1"/>
        <end position="123"/>
    </location>
</feature>
<organism evidence="3 4">
    <name type="scientific">Alloscardovia venturai</name>
    <dbReference type="NCBI Taxonomy" id="1769421"/>
    <lineage>
        <taxon>Bacteria</taxon>
        <taxon>Bacillati</taxon>
        <taxon>Actinomycetota</taxon>
        <taxon>Actinomycetes</taxon>
        <taxon>Bifidobacteriales</taxon>
        <taxon>Bifidobacteriaceae</taxon>
        <taxon>Alloscardovia</taxon>
    </lineage>
</organism>
<keyword evidence="4" id="KW-1185">Reference proteome</keyword>
<dbReference type="PANTHER" id="PTHR33164">
    <property type="entry name" value="TRANSCRIPTIONAL REGULATOR, MARR FAMILY"/>
    <property type="match status" value="1"/>
</dbReference>
<dbReference type="EMBL" id="JBHTHQ010000021">
    <property type="protein sequence ID" value="MFD0705020.1"/>
    <property type="molecule type" value="Genomic_DNA"/>
</dbReference>
<feature type="compositionally biased region" description="Basic and acidic residues" evidence="1">
    <location>
        <begin position="189"/>
        <end position="199"/>
    </location>
</feature>
<sequence length="207" mass="23882">MLVSRQPYFTRSRKFDSSADNSLRTLHMLDKCGQLTAGQIAEKLEVTPASVTQLIKKLEYAGTAERIKSEEDYRVTLVRLTDRGKNLLQTRAALIEQVQTELFDGFSDDDIHQLSSYLDQIIENVKAKDFRQHVTQILGPDVEWNDFDTMDKRLREVDNAMKSSAIKSEGKTFTQVFADAHQRWVRQSHHLEDKQEKNTKNRKATHA</sequence>
<dbReference type="Gene3D" id="1.10.10.10">
    <property type="entry name" value="Winged helix-like DNA-binding domain superfamily/Winged helix DNA-binding domain"/>
    <property type="match status" value="1"/>
</dbReference>
<proteinExistence type="predicted"/>
<evidence type="ECO:0000313" key="4">
    <source>
        <dbReference type="Proteomes" id="UP001597036"/>
    </source>
</evidence>
<gene>
    <name evidence="3" type="ORF">ACFQY8_04595</name>
</gene>
<dbReference type="SUPFAM" id="SSF46785">
    <property type="entry name" value="Winged helix' DNA-binding domain"/>
    <property type="match status" value="1"/>
</dbReference>
<dbReference type="RefSeq" id="WP_377938721.1">
    <property type="nucleotide sequence ID" value="NZ_JBHTHQ010000021.1"/>
</dbReference>
<dbReference type="Proteomes" id="UP001597036">
    <property type="component" value="Unassembled WGS sequence"/>
</dbReference>
<dbReference type="InterPro" id="IPR036388">
    <property type="entry name" value="WH-like_DNA-bd_sf"/>
</dbReference>
<dbReference type="InterPro" id="IPR039422">
    <property type="entry name" value="MarR/SlyA-like"/>
</dbReference>
<dbReference type="PROSITE" id="PS50995">
    <property type="entry name" value="HTH_MARR_2"/>
    <property type="match status" value="1"/>
</dbReference>
<comment type="caution">
    <text evidence="3">The sequence shown here is derived from an EMBL/GenBank/DDBJ whole genome shotgun (WGS) entry which is preliminary data.</text>
</comment>
<feature type="region of interest" description="Disordered" evidence="1">
    <location>
        <begin position="187"/>
        <end position="207"/>
    </location>
</feature>
<dbReference type="InterPro" id="IPR036390">
    <property type="entry name" value="WH_DNA-bd_sf"/>
</dbReference>
<reference evidence="4" key="1">
    <citation type="journal article" date="2019" name="Int. J. Syst. Evol. Microbiol.">
        <title>The Global Catalogue of Microorganisms (GCM) 10K type strain sequencing project: providing services to taxonomists for standard genome sequencing and annotation.</title>
        <authorList>
            <consortium name="The Broad Institute Genomics Platform"/>
            <consortium name="The Broad Institute Genome Sequencing Center for Infectious Disease"/>
            <person name="Wu L."/>
            <person name="Ma J."/>
        </authorList>
    </citation>
    <scope>NUCLEOTIDE SEQUENCE [LARGE SCALE GENOMIC DNA]</scope>
    <source>
        <strain evidence="4">CCM 8604</strain>
    </source>
</reference>